<accession>A0AA40F5Z3</accession>
<keyword evidence="4" id="KW-1185">Reference proteome</keyword>
<protein>
    <recommendedName>
        <fullName evidence="2">DUF7907 domain-containing protein</fullName>
    </recommendedName>
</protein>
<evidence type="ECO:0000259" key="2">
    <source>
        <dbReference type="Pfam" id="PF25484"/>
    </source>
</evidence>
<feature type="chain" id="PRO_5041347214" description="DUF7907 domain-containing protein" evidence="1">
    <location>
        <begin position="18"/>
        <end position="248"/>
    </location>
</feature>
<feature type="signal peptide" evidence="1">
    <location>
        <begin position="1"/>
        <end position="17"/>
    </location>
</feature>
<organism evidence="3 4">
    <name type="scientific">Schizothecium vesticola</name>
    <dbReference type="NCBI Taxonomy" id="314040"/>
    <lineage>
        <taxon>Eukaryota</taxon>
        <taxon>Fungi</taxon>
        <taxon>Dikarya</taxon>
        <taxon>Ascomycota</taxon>
        <taxon>Pezizomycotina</taxon>
        <taxon>Sordariomycetes</taxon>
        <taxon>Sordariomycetidae</taxon>
        <taxon>Sordariales</taxon>
        <taxon>Schizotheciaceae</taxon>
        <taxon>Schizothecium</taxon>
    </lineage>
</organism>
<dbReference type="EMBL" id="JAUKUD010000002">
    <property type="protein sequence ID" value="KAK0751446.1"/>
    <property type="molecule type" value="Genomic_DNA"/>
</dbReference>
<reference evidence="3" key="1">
    <citation type="submission" date="2023-06" db="EMBL/GenBank/DDBJ databases">
        <title>Genome-scale phylogeny and comparative genomics of the fungal order Sordariales.</title>
        <authorList>
            <consortium name="Lawrence Berkeley National Laboratory"/>
            <person name="Hensen N."/>
            <person name="Bonometti L."/>
            <person name="Westerberg I."/>
            <person name="Brannstrom I.O."/>
            <person name="Guillou S."/>
            <person name="Cros-Aarteil S."/>
            <person name="Calhoun S."/>
            <person name="Haridas S."/>
            <person name="Kuo A."/>
            <person name="Mondo S."/>
            <person name="Pangilinan J."/>
            <person name="Riley R."/>
            <person name="LaButti K."/>
            <person name="Andreopoulos B."/>
            <person name="Lipzen A."/>
            <person name="Chen C."/>
            <person name="Yanf M."/>
            <person name="Daum C."/>
            <person name="Ng V."/>
            <person name="Clum A."/>
            <person name="Steindorff A."/>
            <person name="Ohm R."/>
            <person name="Martin F."/>
            <person name="Silar P."/>
            <person name="Natvig D."/>
            <person name="Lalanne C."/>
            <person name="Gautier V."/>
            <person name="Ament-velasquez S.L."/>
            <person name="Kruys A."/>
            <person name="Hutchinson M.I."/>
            <person name="Powell A.J."/>
            <person name="Barry K."/>
            <person name="Miller A.N."/>
            <person name="Grigoriev I.V."/>
            <person name="Debuchy R."/>
            <person name="Gladieux P."/>
            <person name="Thoren M.H."/>
            <person name="Johannesson H."/>
        </authorList>
    </citation>
    <scope>NUCLEOTIDE SEQUENCE</scope>
    <source>
        <strain evidence="3">SMH3187-1</strain>
    </source>
</reference>
<sequence>MFTSALLLTTLTTMALALPSPPTAPSYPPFKTARAFRLVLNVTDPSKDFPAPHSLHGSEVWPRDFFGPESTRGTVFPPKSGAVFFQTPRFNGGQPLTDDDRYRSSLQSQYGDFFLGFFDFSPFVDAAVAAVRFYKGSLGTEGIQLGLGGGVAHVNPFEREGGGVRFVVCNETIAFPTGPAKWLTLGLVAEKGAVVPEECVEVKLVPECDRLGFISEHVERKAVFEAASEVRCYEDVQGIEWEKYSYSG</sequence>
<comment type="caution">
    <text evidence="3">The sequence shown here is derived from an EMBL/GenBank/DDBJ whole genome shotgun (WGS) entry which is preliminary data.</text>
</comment>
<gene>
    <name evidence="3" type="ORF">B0T18DRAFT_402516</name>
</gene>
<name>A0AA40F5Z3_9PEZI</name>
<evidence type="ECO:0000313" key="4">
    <source>
        <dbReference type="Proteomes" id="UP001172155"/>
    </source>
</evidence>
<dbReference type="AlphaFoldDB" id="A0AA40F5Z3"/>
<proteinExistence type="predicted"/>
<dbReference type="InterPro" id="IPR057229">
    <property type="entry name" value="DUF7907"/>
</dbReference>
<dbReference type="Proteomes" id="UP001172155">
    <property type="component" value="Unassembled WGS sequence"/>
</dbReference>
<evidence type="ECO:0000256" key="1">
    <source>
        <dbReference type="SAM" id="SignalP"/>
    </source>
</evidence>
<feature type="domain" description="DUF7907" evidence="2">
    <location>
        <begin position="34"/>
        <end position="208"/>
    </location>
</feature>
<dbReference type="Pfam" id="PF25484">
    <property type="entry name" value="DUF7907"/>
    <property type="match status" value="1"/>
</dbReference>
<keyword evidence="1" id="KW-0732">Signal</keyword>
<evidence type="ECO:0000313" key="3">
    <source>
        <dbReference type="EMBL" id="KAK0751446.1"/>
    </source>
</evidence>